<dbReference type="Gene3D" id="3.40.390.10">
    <property type="entry name" value="Collagenase (Catalytic Domain)"/>
    <property type="match status" value="1"/>
</dbReference>
<dbReference type="PANTHER" id="PTHR11905:SF159">
    <property type="entry name" value="ADAM METALLOPROTEASE"/>
    <property type="match status" value="1"/>
</dbReference>
<keyword evidence="1" id="KW-0732">Signal</keyword>
<dbReference type="InterPro" id="IPR026444">
    <property type="entry name" value="Secre_tail"/>
</dbReference>
<dbReference type="GO" id="GO:0006508">
    <property type="term" value="P:proteolysis"/>
    <property type="evidence" value="ECO:0007669"/>
    <property type="project" value="InterPro"/>
</dbReference>
<proteinExistence type="predicted"/>
<dbReference type="InterPro" id="IPR024079">
    <property type="entry name" value="MetalloPept_cat_dom_sf"/>
</dbReference>
<keyword evidence="4" id="KW-1185">Reference proteome</keyword>
<feature type="domain" description="Peptidase M12B" evidence="2">
    <location>
        <begin position="201"/>
        <end position="414"/>
    </location>
</feature>
<dbReference type="GO" id="GO:0004222">
    <property type="term" value="F:metalloendopeptidase activity"/>
    <property type="evidence" value="ECO:0007669"/>
    <property type="project" value="InterPro"/>
</dbReference>
<dbReference type="NCBIfam" id="TIGR04183">
    <property type="entry name" value="Por_Secre_tail"/>
    <property type="match status" value="1"/>
</dbReference>
<dbReference type="OrthoDB" id="9792152at2"/>
<sequence>MKVKAILTVLLTSFAILTAAAQQRALWQEADLPAEISPERKIVPEKARAISMDRAGLAAYLQQAPMESPDGLHGGGLLLHLPTPDGGEEAFRVFQAPIMARGLARQFPQIKTFNGFSTKDARRYLRMDLTPKGFHAMVMAGEETYFIDPLYHDDRQSSLHQAYFKADYASAEAFVCEVEGHHQLGRAGGRTQAAVVGEELRVYRLAVAATGEYTQYHGGTVEDAMAAIVTTMNRVNGVYETDISARMMLIDSNQLIVYTDAGADPYSGSSGNHLGQNQTNLDAVIGNDNYDIGHVFHQAGGGGVAFLRSLCNPNNKARGFTSQSNPVADPFDIDYVAHEIGHQFGANHTQNNNCNRVQETAMEPGSASTIMGYAGICAPNLQNNSDAYFHAVSQEEMIDHTVFGGANGCAEKLPTGNTPPVVEAGENGLFLPVLTPFELTGTATDLEGDSLTFCWEQYDVGPSAPPNQPQGNSPIFRSFFPTADSTRVFPRLQDLVNSTTTIGEHLPDYNRGLRFRLTVRDNHGFGTGIAFDDRTFNVTEQGGPFLVTSQQTAETWTGGSLQTITWQVAGTDVAPVGAPAVDVFLSVDGGFTYPFQLADSIPNTGSALIVVPDTLETAQARVKVKGHGHVFFNINSQDIAIEAPAAPGIAAVAQTAMATVCAGSTADFTLQAVPVLGFDQPVQVSVEGLPAAFTASFEPEITLPASLELSIAVPTGLESGNYPFSVILSGGEEVADTVDLSLAYFAGAPAAPLLLGPLTGSEDVAVTPELTWEMLPEAESYDLDIAMDAGFTDIVLSETGLTGNIYNVENALPDSTLVFWRVRGQSSACGAGPYGTGAFATEIVRCEIFQPENLPISLDNTGSIITSVISVEIDRPVRDVNILNLTGGANPLSGLDFRFRGTNNEFIDLLTENCSSGFVFDFSLDDAAGADIPCPPTGGNSYRPEDPLSVFQGASTAGNWRLILFKSGNVSGSISNWELELCYSVDRATAVAEPQVLAERSLVVAPNPSLGDISLSWAGQPAPGQPAQVQLLNLNGQIVHQAAWAAGQSAMQMDVQALPAGLYIVQVQAAGGQLLGVSKVVKQ</sequence>
<comment type="caution">
    <text evidence="3">The sequence shown here is derived from an EMBL/GenBank/DDBJ whole genome shotgun (WGS) entry which is preliminary data.</text>
</comment>
<name>A0A5C6S215_9BACT</name>
<dbReference type="Pfam" id="PF18962">
    <property type="entry name" value="Por_Secre_tail"/>
    <property type="match status" value="1"/>
</dbReference>
<dbReference type="Gene3D" id="2.60.40.10">
    <property type="entry name" value="Immunoglobulins"/>
    <property type="match status" value="1"/>
</dbReference>
<evidence type="ECO:0000256" key="1">
    <source>
        <dbReference type="SAM" id="SignalP"/>
    </source>
</evidence>
<protein>
    <submittedName>
        <fullName evidence="3">T9SS type A sorting domain-containing protein</fullName>
    </submittedName>
</protein>
<feature type="signal peptide" evidence="1">
    <location>
        <begin position="1"/>
        <end position="21"/>
    </location>
</feature>
<evidence type="ECO:0000313" key="4">
    <source>
        <dbReference type="Proteomes" id="UP000321580"/>
    </source>
</evidence>
<dbReference type="InterPro" id="IPR013783">
    <property type="entry name" value="Ig-like_fold"/>
</dbReference>
<dbReference type="EMBL" id="VOOR01000003">
    <property type="protein sequence ID" value="TXB68887.1"/>
    <property type="molecule type" value="Genomic_DNA"/>
</dbReference>
<dbReference type="PROSITE" id="PS50215">
    <property type="entry name" value="ADAM_MEPRO"/>
    <property type="match status" value="1"/>
</dbReference>
<reference evidence="3 4" key="1">
    <citation type="submission" date="2019-08" db="EMBL/GenBank/DDBJ databases">
        <title>Genome of Phaeodactylibacter luteus.</title>
        <authorList>
            <person name="Bowman J.P."/>
        </authorList>
    </citation>
    <scope>NUCLEOTIDE SEQUENCE [LARGE SCALE GENOMIC DNA]</scope>
    <source>
        <strain evidence="3 4">KCTC 42180</strain>
    </source>
</reference>
<dbReference type="Pfam" id="PF13583">
    <property type="entry name" value="Reprolysin_4"/>
    <property type="match status" value="1"/>
</dbReference>
<evidence type="ECO:0000313" key="3">
    <source>
        <dbReference type="EMBL" id="TXB68887.1"/>
    </source>
</evidence>
<dbReference type="SUPFAM" id="SSF55486">
    <property type="entry name" value="Metalloproteases ('zincins'), catalytic domain"/>
    <property type="match status" value="1"/>
</dbReference>
<dbReference type="RefSeq" id="WP_147165774.1">
    <property type="nucleotide sequence ID" value="NZ_VOOR01000003.1"/>
</dbReference>
<feature type="chain" id="PRO_5022932282" evidence="1">
    <location>
        <begin position="22"/>
        <end position="1083"/>
    </location>
</feature>
<gene>
    <name evidence="3" type="ORF">FRY97_02130</name>
</gene>
<evidence type="ECO:0000259" key="2">
    <source>
        <dbReference type="PROSITE" id="PS50215"/>
    </source>
</evidence>
<accession>A0A5C6S215</accession>
<organism evidence="3 4">
    <name type="scientific">Phaeodactylibacter luteus</name>
    <dbReference type="NCBI Taxonomy" id="1564516"/>
    <lineage>
        <taxon>Bacteria</taxon>
        <taxon>Pseudomonadati</taxon>
        <taxon>Bacteroidota</taxon>
        <taxon>Saprospiria</taxon>
        <taxon>Saprospirales</taxon>
        <taxon>Haliscomenobacteraceae</taxon>
        <taxon>Phaeodactylibacter</taxon>
    </lineage>
</organism>
<dbReference type="AlphaFoldDB" id="A0A5C6S215"/>
<dbReference type="Proteomes" id="UP000321580">
    <property type="component" value="Unassembled WGS sequence"/>
</dbReference>
<dbReference type="PANTHER" id="PTHR11905">
    <property type="entry name" value="ADAM A DISINTEGRIN AND METALLOPROTEASE DOMAIN"/>
    <property type="match status" value="1"/>
</dbReference>
<dbReference type="InterPro" id="IPR001590">
    <property type="entry name" value="Peptidase_M12B"/>
</dbReference>